<evidence type="ECO:0000313" key="4">
    <source>
        <dbReference type="Proteomes" id="UP000020202"/>
    </source>
</evidence>
<dbReference type="EMBL" id="JCNZ01000009">
    <property type="protein sequence ID" value="EWF88613.1"/>
    <property type="molecule type" value="Genomic_DNA"/>
</dbReference>
<evidence type="ECO:0000256" key="1">
    <source>
        <dbReference type="SAM" id="Phobius"/>
    </source>
</evidence>
<proteinExistence type="predicted"/>
<reference evidence="3 5" key="3">
    <citation type="submission" date="2018-01" db="EMBL/GenBank/DDBJ databases">
        <title>Genomic study of Klebsiella pneumoniae.</title>
        <authorList>
            <person name="Yang Y."/>
            <person name="Bicalho R."/>
        </authorList>
    </citation>
    <scope>NUCLEOTIDE SEQUENCE [LARGE SCALE GENOMIC DNA]</scope>
    <source>
        <strain evidence="3 5">A11</strain>
    </source>
</reference>
<feature type="transmembrane region" description="Helical" evidence="1">
    <location>
        <begin position="35"/>
        <end position="59"/>
    </location>
</feature>
<evidence type="ECO:0000313" key="2">
    <source>
        <dbReference type="EMBL" id="EWF88613.1"/>
    </source>
</evidence>
<evidence type="ECO:0000313" key="5">
    <source>
        <dbReference type="Proteomes" id="UP000234505"/>
    </source>
</evidence>
<protein>
    <submittedName>
        <fullName evidence="3">Uncharacterized protein</fullName>
    </submittedName>
</protein>
<feature type="transmembrane region" description="Helical" evidence="1">
    <location>
        <begin position="6"/>
        <end position="23"/>
    </location>
</feature>
<keyword evidence="1" id="KW-1133">Transmembrane helix</keyword>
<dbReference type="AlphaFoldDB" id="A0A2J4RKM3"/>
<dbReference type="Proteomes" id="UP000020202">
    <property type="component" value="Unassembled WGS sequence"/>
</dbReference>
<dbReference type="RefSeq" id="WP_004849956.1">
    <property type="nucleotide sequence ID" value="NZ_CABEJE010000002.1"/>
</dbReference>
<reference evidence="3 5" key="2">
    <citation type="submission" date="2017-11" db="EMBL/GenBank/DDBJ databases">
        <authorList>
            <person name="Han C.G."/>
        </authorList>
    </citation>
    <scope>NUCLEOTIDE SEQUENCE [LARGE SCALE GENOMIC DNA]</scope>
    <source>
        <strain evidence="3 5">A11</strain>
    </source>
</reference>
<keyword evidence="1" id="KW-0812">Transmembrane</keyword>
<reference evidence="2 4" key="1">
    <citation type="submission" date="2014-01" db="EMBL/GenBank/DDBJ databases">
        <title>The Genome Sequence of Klebsiella oxytoca MGH 27.</title>
        <authorList>
            <consortium name="The Broad Institute Genomics Platform"/>
            <consortium name="The Broad Institute Genome Sequencing Center for Infectious Disease"/>
            <person name="Murphy C."/>
            <person name="Cosimi L."/>
            <person name="Cerqueira G."/>
            <person name="Feldgarden M."/>
            <person name="Earl A."/>
            <person name="Hung D."/>
            <person name="Onderdonk A.B."/>
            <person name="Ferraro M.J."/>
            <person name="Hooper D."/>
            <person name="Dekker J."/>
            <person name="O'Brien T."/>
            <person name="Huang S."/>
            <person name="Quan V."/>
            <person name="Ernst C."/>
            <person name="Delaney M."/>
            <person name="DuBois A."/>
            <person name="Kim D.S."/>
            <person name="Young S.K."/>
            <person name="Zeng Q."/>
            <person name="Gargeya S."/>
            <person name="Fitzgerald M."/>
            <person name="Abouelleil A."/>
            <person name="Alvarado L."/>
            <person name="Berlin A.M."/>
            <person name="Chapman S.B."/>
            <person name="Gainer-Dewar J."/>
            <person name="Goldberg J."/>
            <person name="Gnerre S."/>
            <person name="Griggs A."/>
            <person name="Gujja S."/>
            <person name="Hansen M."/>
            <person name="Howarth C."/>
            <person name="Imamovic A."/>
            <person name="Ireland A."/>
            <person name="Larimer J."/>
            <person name="McCowan C."/>
            <person name="Murphy C."/>
            <person name="Pearson M."/>
            <person name="Poon T.W."/>
            <person name="Priest M."/>
            <person name="Roberts A."/>
            <person name="Saif S."/>
            <person name="Shea T."/>
            <person name="Sykes S."/>
            <person name="Wortman J."/>
            <person name="Nusbaum C."/>
            <person name="Birren B."/>
        </authorList>
    </citation>
    <scope>NUCLEOTIDE SEQUENCE [LARGE SCALE GENOMIC DNA]</scope>
    <source>
        <strain evidence="2 4">MGH 27</strain>
    </source>
</reference>
<keyword evidence="1" id="KW-0472">Membrane</keyword>
<organism evidence="3 5">
    <name type="scientific">Klebsiella michiganensis</name>
    <dbReference type="NCBI Taxonomy" id="1134687"/>
    <lineage>
        <taxon>Bacteria</taxon>
        <taxon>Pseudomonadati</taxon>
        <taxon>Pseudomonadota</taxon>
        <taxon>Gammaproteobacteria</taxon>
        <taxon>Enterobacterales</taxon>
        <taxon>Enterobacteriaceae</taxon>
        <taxon>Klebsiella/Raoultella group</taxon>
        <taxon>Klebsiella</taxon>
    </lineage>
</organism>
<sequence>MDSPLVISFIIFIAAVGVGLWSQHCLPRLSDSRNMLFIICFFLGLGSAASCLFHLLYLLLVGQRAQGDIAAFGTLITIAALWKPLNYVTGKVDDAANKRKGKRNE</sequence>
<accession>A0A2J4RKM3</accession>
<feature type="transmembrane region" description="Helical" evidence="1">
    <location>
        <begin position="65"/>
        <end position="82"/>
    </location>
</feature>
<dbReference type="EMBL" id="PIDS01000042">
    <property type="protein sequence ID" value="PLL43878.1"/>
    <property type="molecule type" value="Genomic_DNA"/>
</dbReference>
<evidence type="ECO:0000313" key="3">
    <source>
        <dbReference type="EMBL" id="PLL43878.1"/>
    </source>
</evidence>
<comment type="caution">
    <text evidence="3">The sequence shown here is derived from an EMBL/GenBank/DDBJ whole genome shotgun (WGS) entry which is preliminary data.</text>
</comment>
<gene>
    <name evidence="3" type="ORF">CWN50_02755</name>
    <name evidence="2" type="ORF">L373_03794</name>
</gene>
<name>A0A2J4RKM3_9ENTR</name>
<dbReference type="Proteomes" id="UP000234505">
    <property type="component" value="Unassembled WGS sequence"/>
</dbReference>